<sequence>MTDSMSNIGPDQRQISDKATIQILANDDMALVQMWDNLLVQFETHHGLPHQDFSKAVSNTKTEMPNVAELGNAGEQGDNGHAETRENAQATLAAGIERPVDAFDTSTPAQDVEDTGNPDVDK</sequence>
<gene>
    <name evidence="2" type="ORF">POJ06DRAFT_7931</name>
</gene>
<dbReference type="RefSeq" id="XP_056047279.1">
    <property type="nucleotide sequence ID" value="XM_056191566.1"/>
</dbReference>
<dbReference type="AlphaFoldDB" id="A0AAD7QYK4"/>
<feature type="region of interest" description="Disordered" evidence="1">
    <location>
        <begin position="69"/>
        <end position="122"/>
    </location>
</feature>
<dbReference type="EMBL" id="JARPMG010000001">
    <property type="protein sequence ID" value="KAJ8103829.1"/>
    <property type="molecule type" value="Genomic_DNA"/>
</dbReference>
<comment type="caution">
    <text evidence="2">The sequence shown here is derived from an EMBL/GenBank/DDBJ whole genome shotgun (WGS) entry which is preliminary data.</text>
</comment>
<reference evidence="2" key="1">
    <citation type="submission" date="2023-03" db="EMBL/GenBank/DDBJ databases">
        <title>Near-Complete genome sequence of Lipomyces tetrasporous NRRL Y-64009, an oleaginous yeast capable of growing on lignocellulosic hydrolysates.</title>
        <authorList>
            <consortium name="Lawrence Berkeley National Laboratory"/>
            <person name="Jagtap S.S."/>
            <person name="Liu J.-J."/>
            <person name="Walukiewicz H.E."/>
            <person name="Pangilinan J."/>
            <person name="Lipzen A."/>
            <person name="Ahrendt S."/>
            <person name="Koriabine M."/>
            <person name="Cobaugh K."/>
            <person name="Salamov A."/>
            <person name="Yoshinaga Y."/>
            <person name="Ng V."/>
            <person name="Daum C."/>
            <person name="Grigoriev I.V."/>
            <person name="Slininger P.J."/>
            <person name="Dien B.S."/>
            <person name="Jin Y.-S."/>
            <person name="Rao C.V."/>
        </authorList>
    </citation>
    <scope>NUCLEOTIDE SEQUENCE</scope>
    <source>
        <strain evidence="2">NRRL Y-64009</strain>
    </source>
</reference>
<accession>A0AAD7QYK4</accession>
<protein>
    <submittedName>
        <fullName evidence="2">Uncharacterized protein</fullName>
    </submittedName>
</protein>
<evidence type="ECO:0000313" key="3">
    <source>
        <dbReference type="Proteomes" id="UP001217417"/>
    </source>
</evidence>
<name>A0AAD7QYK4_9ASCO</name>
<dbReference type="GeneID" id="80886732"/>
<organism evidence="2 3">
    <name type="scientific">Lipomyces tetrasporus</name>
    <dbReference type="NCBI Taxonomy" id="54092"/>
    <lineage>
        <taxon>Eukaryota</taxon>
        <taxon>Fungi</taxon>
        <taxon>Dikarya</taxon>
        <taxon>Ascomycota</taxon>
        <taxon>Saccharomycotina</taxon>
        <taxon>Lipomycetes</taxon>
        <taxon>Lipomycetales</taxon>
        <taxon>Lipomycetaceae</taxon>
        <taxon>Lipomyces</taxon>
    </lineage>
</organism>
<evidence type="ECO:0000313" key="2">
    <source>
        <dbReference type="EMBL" id="KAJ8103829.1"/>
    </source>
</evidence>
<dbReference type="Proteomes" id="UP001217417">
    <property type="component" value="Unassembled WGS sequence"/>
</dbReference>
<evidence type="ECO:0000256" key="1">
    <source>
        <dbReference type="SAM" id="MobiDB-lite"/>
    </source>
</evidence>
<keyword evidence="3" id="KW-1185">Reference proteome</keyword>
<proteinExistence type="predicted"/>